<feature type="region of interest" description="Disordered" evidence="1">
    <location>
        <begin position="86"/>
        <end position="116"/>
    </location>
</feature>
<organism evidence="2 3">
    <name type="scientific">Streptomyces adustus</name>
    <dbReference type="NCBI Taxonomy" id="1609272"/>
    <lineage>
        <taxon>Bacteria</taxon>
        <taxon>Bacillati</taxon>
        <taxon>Actinomycetota</taxon>
        <taxon>Actinomycetes</taxon>
        <taxon>Kitasatosporales</taxon>
        <taxon>Streptomycetaceae</taxon>
        <taxon>Streptomyces</taxon>
    </lineage>
</organism>
<feature type="region of interest" description="Disordered" evidence="1">
    <location>
        <begin position="1"/>
        <end position="74"/>
    </location>
</feature>
<feature type="compositionally biased region" description="Low complexity" evidence="1">
    <location>
        <begin position="39"/>
        <end position="73"/>
    </location>
</feature>
<proteinExistence type="predicted"/>
<comment type="caution">
    <text evidence="2">The sequence shown here is derived from an EMBL/GenBank/DDBJ whole genome shotgun (WGS) entry which is preliminary data.</text>
</comment>
<protein>
    <submittedName>
        <fullName evidence="2">Uncharacterized protein</fullName>
    </submittedName>
</protein>
<evidence type="ECO:0000313" key="3">
    <source>
        <dbReference type="Proteomes" id="UP000325849"/>
    </source>
</evidence>
<keyword evidence="3" id="KW-1185">Reference proteome</keyword>
<reference evidence="2 3" key="1">
    <citation type="submission" date="2019-07" db="EMBL/GenBank/DDBJ databases">
        <title>New species of Amycolatopsis and Streptomyces.</title>
        <authorList>
            <person name="Duangmal K."/>
            <person name="Teo W.F.A."/>
            <person name="Lipun K."/>
        </authorList>
    </citation>
    <scope>NUCLEOTIDE SEQUENCE [LARGE SCALE GENOMIC DNA]</scope>
    <source>
        <strain evidence="2 3">NBRC 109810</strain>
    </source>
</reference>
<accession>A0A5N8VAW7</accession>
<dbReference type="EMBL" id="VJZD01000019">
    <property type="protein sequence ID" value="MPY31105.1"/>
    <property type="molecule type" value="Genomic_DNA"/>
</dbReference>
<feature type="compositionally biased region" description="Polar residues" evidence="1">
    <location>
        <begin position="1"/>
        <end position="19"/>
    </location>
</feature>
<dbReference type="Proteomes" id="UP000325849">
    <property type="component" value="Unassembled WGS sequence"/>
</dbReference>
<evidence type="ECO:0000256" key="1">
    <source>
        <dbReference type="SAM" id="MobiDB-lite"/>
    </source>
</evidence>
<dbReference type="AlphaFoldDB" id="A0A5N8VAW7"/>
<gene>
    <name evidence="2" type="ORF">FNH09_07150</name>
</gene>
<evidence type="ECO:0000313" key="2">
    <source>
        <dbReference type="EMBL" id="MPY31105.1"/>
    </source>
</evidence>
<sequence length="144" mass="15372">MSPSKCRSTTCGCSPSTSRRASRLALQGRPARPVPLALPAPSARRARTARTGGTARTARTGRTGRTARTGRTPSLPRLQVRSSAAMTDSWGVHGRMHRPCTSPGRRSRSCGRRPDKAASATVLRTAPMAPGRIVGQRPLLLFMT</sequence>
<name>A0A5N8VAW7_9ACTN</name>